<dbReference type="PROSITE" id="PS51032">
    <property type="entry name" value="AP2_ERF"/>
    <property type="match status" value="1"/>
</dbReference>
<dbReference type="PANTHER" id="PTHR31190">
    <property type="entry name" value="DNA-BINDING DOMAIN"/>
    <property type="match status" value="1"/>
</dbReference>
<protein>
    <submittedName>
        <fullName evidence="7">Ethylene-responsive transcription factor RAP2-3</fullName>
    </submittedName>
</protein>
<dbReference type="GO" id="GO:0003677">
    <property type="term" value="F:DNA binding"/>
    <property type="evidence" value="ECO:0007669"/>
    <property type="project" value="UniProtKB-KW"/>
</dbReference>
<evidence type="ECO:0000313" key="7">
    <source>
        <dbReference type="EMBL" id="RWR94625.1"/>
    </source>
</evidence>
<comment type="caution">
    <text evidence="7">The sequence shown here is derived from an EMBL/GenBank/DDBJ whole genome shotgun (WGS) entry which is preliminary data.</text>
</comment>
<comment type="subcellular location">
    <subcellularLocation>
        <location evidence="1">Nucleus</location>
    </subcellularLocation>
</comment>
<name>A0A3S3N2E3_9MAGN</name>
<evidence type="ECO:0000256" key="2">
    <source>
        <dbReference type="ARBA" id="ARBA00023015"/>
    </source>
</evidence>
<feature type="domain" description="AP2/ERF" evidence="6">
    <location>
        <begin position="77"/>
        <end position="134"/>
    </location>
</feature>
<dbReference type="FunFam" id="3.30.730.10:FF:000001">
    <property type="entry name" value="Ethylene-responsive transcription factor 2"/>
    <property type="match status" value="1"/>
</dbReference>
<evidence type="ECO:0000313" key="8">
    <source>
        <dbReference type="Proteomes" id="UP000283530"/>
    </source>
</evidence>
<dbReference type="CDD" id="cd00018">
    <property type="entry name" value="AP2"/>
    <property type="match status" value="1"/>
</dbReference>
<accession>A0A3S3N2E3</accession>
<keyword evidence="8" id="KW-1185">Reference proteome</keyword>
<organism evidence="7 8">
    <name type="scientific">Cinnamomum micranthum f. kanehirae</name>
    <dbReference type="NCBI Taxonomy" id="337451"/>
    <lineage>
        <taxon>Eukaryota</taxon>
        <taxon>Viridiplantae</taxon>
        <taxon>Streptophyta</taxon>
        <taxon>Embryophyta</taxon>
        <taxon>Tracheophyta</taxon>
        <taxon>Spermatophyta</taxon>
        <taxon>Magnoliopsida</taxon>
        <taxon>Magnoliidae</taxon>
        <taxon>Laurales</taxon>
        <taxon>Lauraceae</taxon>
        <taxon>Cinnamomum</taxon>
    </lineage>
</organism>
<dbReference type="InterPro" id="IPR016177">
    <property type="entry name" value="DNA-bd_dom_sf"/>
</dbReference>
<dbReference type="Gene3D" id="3.30.730.10">
    <property type="entry name" value="AP2/ERF domain"/>
    <property type="match status" value="1"/>
</dbReference>
<evidence type="ECO:0000256" key="4">
    <source>
        <dbReference type="ARBA" id="ARBA00023163"/>
    </source>
</evidence>
<dbReference type="PANTHER" id="PTHR31190:SF142">
    <property type="entry name" value="ETHYLENE-RESPONSIVE TRANSCRIPTION FACTOR RAP2-3"/>
    <property type="match status" value="1"/>
</dbReference>
<dbReference type="InterPro" id="IPR001471">
    <property type="entry name" value="AP2/ERF_dom"/>
</dbReference>
<dbReference type="PRINTS" id="PR00367">
    <property type="entry name" value="ETHRSPELEMNT"/>
</dbReference>
<evidence type="ECO:0000256" key="1">
    <source>
        <dbReference type="ARBA" id="ARBA00004123"/>
    </source>
</evidence>
<dbReference type="Pfam" id="PF00847">
    <property type="entry name" value="AP2"/>
    <property type="match status" value="1"/>
</dbReference>
<dbReference type="InterPro" id="IPR036955">
    <property type="entry name" value="AP2/ERF_dom_sf"/>
</dbReference>
<dbReference type="GO" id="GO:0005634">
    <property type="term" value="C:nucleus"/>
    <property type="evidence" value="ECO:0007669"/>
    <property type="project" value="UniProtKB-SubCell"/>
</dbReference>
<evidence type="ECO:0000256" key="3">
    <source>
        <dbReference type="ARBA" id="ARBA00023125"/>
    </source>
</evidence>
<keyword evidence="3" id="KW-0238">DNA-binding</keyword>
<dbReference type="Proteomes" id="UP000283530">
    <property type="component" value="Unassembled WGS sequence"/>
</dbReference>
<dbReference type="EMBL" id="QPKB01000011">
    <property type="protein sequence ID" value="RWR94625.1"/>
    <property type="molecule type" value="Genomic_DNA"/>
</dbReference>
<keyword evidence="2" id="KW-0805">Transcription regulation</keyword>
<reference evidence="7 8" key="1">
    <citation type="journal article" date="2019" name="Nat. Plants">
        <title>Stout camphor tree genome fills gaps in understanding of flowering plant genome evolution.</title>
        <authorList>
            <person name="Chaw S.M."/>
            <person name="Liu Y.C."/>
            <person name="Wu Y.W."/>
            <person name="Wang H.Y."/>
            <person name="Lin C.I."/>
            <person name="Wu C.S."/>
            <person name="Ke H.M."/>
            <person name="Chang L.Y."/>
            <person name="Hsu C.Y."/>
            <person name="Yang H.T."/>
            <person name="Sudianto E."/>
            <person name="Hsu M.H."/>
            <person name="Wu K.P."/>
            <person name="Wang L.N."/>
            <person name="Leebens-Mack J.H."/>
            <person name="Tsai I.J."/>
        </authorList>
    </citation>
    <scope>NUCLEOTIDE SEQUENCE [LARGE SCALE GENOMIC DNA]</scope>
    <source>
        <strain evidence="8">cv. Chaw 1501</strain>
        <tissue evidence="7">Young leaves</tissue>
    </source>
</reference>
<evidence type="ECO:0000259" key="6">
    <source>
        <dbReference type="PROSITE" id="PS51032"/>
    </source>
</evidence>
<keyword evidence="4" id="KW-0804">Transcription</keyword>
<gene>
    <name evidence="7" type="ORF">CKAN_02392700</name>
</gene>
<dbReference type="InterPro" id="IPR044808">
    <property type="entry name" value="ERF_plant"/>
</dbReference>
<sequence length="219" mass="25263">MCGGAVISDFIAVKRCWKLTPHELWSEFDAFSDLRLLDSNNSAPTGKDGKTRETPVEKVTNVNSGGKKKKEKERKSLYRGVRKRPWGKWAAEIRDPRKGARVWLGTYSTAEEAAMAYDEAAMRIRGHKAKLNFPAQPNKPCFPDSVSTSQTWKSLTGIFLKCQVEISFQKCHIFQRWNLIHHYHFRASRPLVVLILDSRRESRAWSLFLGWTMSREFTQ</sequence>
<dbReference type="GO" id="GO:0009873">
    <property type="term" value="P:ethylene-activated signaling pathway"/>
    <property type="evidence" value="ECO:0007669"/>
    <property type="project" value="InterPro"/>
</dbReference>
<dbReference type="AlphaFoldDB" id="A0A3S3N2E3"/>
<keyword evidence="5" id="KW-0539">Nucleus</keyword>
<dbReference type="OrthoDB" id="1932767at2759"/>
<dbReference type="SUPFAM" id="SSF54171">
    <property type="entry name" value="DNA-binding domain"/>
    <property type="match status" value="1"/>
</dbReference>
<proteinExistence type="predicted"/>
<dbReference type="SMART" id="SM00380">
    <property type="entry name" value="AP2"/>
    <property type="match status" value="1"/>
</dbReference>
<dbReference type="GO" id="GO:0003700">
    <property type="term" value="F:DNA-binding transcription factor activity"/>
    <property type="evidence" value="ECO:0007669"/>
    <property type="project" value="InterPro"/>
</dbReference>
<evidence type="ECO:0000256" key="5">
    <source>
        <dbReference type="ARBA" id="ARBA00023242"/>
    </source>
</evidence>